<dbReference type="EMBL" id="JAACYA010000001">
    <property type="protein sequence ID" value="MBK3331984.1"/>
    <property type="molecule type" value="Genomic_DNA"/>
</dbReference>
<dbReference type="CDD" id="cd09726">
    <property type="entry name" value="RAMP_I_III"/>
    <property type="match status" value="1"/>
</dbReference>
<sequence length="355" mass="41790">MSKFDVYTEYKENNREIFGKTENSFKSFVKLKFEYVKNKTSELNQHKKFVKNRNKKYFIGDIQKIKLISGIYDDPSNLQKHINKLPKYSFAIWFKFRLEAPYFSKDDDEFYIIQNPILKETNFKVPMIRGSSWKGALASAFRELFKENYEDNKDKIDSFLRVFGVGSESIKAIESYIFDKSKDLKRVKEKLLEFILFELGLEVDRDLINEVKNISSKDKLLDVIKNKLSKRLGNNQRDLPLEFQTHKGRAIFYPTYFDKLSLEIINPHDRRKRAGTNPIHYEVVPAKTEGIFQLIYIPFDAVLKSDEKIREEAKEDLANIIKALSILSNKGIGAKTKLGWGRFEIRYLSCFRNFN</sequence>
<organism evidence="3 4">
    <name type="scientific">Persephonella atlantica</name>
    <dbReference type="NCBI Taxonomy" id="2699429"/>
    <lineage>
        <taxon>Bacteria</taxon>
        <taxon>Pseudomonadati</taxon>
        <taxon>Aquificota</taxon>
        <taxon>Aquificia</taxon>
        <taxon>Aquificales</taxon>
        <taxon>Hydrogenothermaceae</taxon>
        <taxon>Persephonella</taxon>
    </lineage>
</organism>
<keyword evidence="1" id="KW-0051">Antiviral defense</keyword>
<dbReference type="RefSeq" id="WP_200673379.1">
    <property type="nucleotide sequence ID" value="NZ_JAACYA010000001.1"/>
</dbReference>
<dbReference type="Proteomes" id="UP000772812">
    <property type="component" value="Unassembled WGS sequence"/>
</dbReference>
<dbReference type="Pfam" id="PF03787">
    <property type="entry name" value="RAMPs"/>
    <property type="match status" value="1"/>
</dbReference>
<keyword evidence="4" id="KW-1185">Reference proteome</keyword>
<proteinExistence type="predicted"/>
<evidence type="ECO:0000259" key="2">
    <source>
        <dbReference type="Pfam" id="PF03787"/>
    </source>
</evidence>
<evidence type="ECO:0000313" key="3">
    <source>
        <dbReference type="EMBL" id="MBK3331984.1"/>
    </source>
</evidence>
<reference evidence="3 4" key="1">
    <citation type="journal article" date="2021" name="Syst. Appl. Microbiol.">
        <title>Persephonella atlantica sp. nov.: How to adapt to physico-chemical gradients in high temperature hydrothermal habitats.</title>
        <authorList>
            <person name="Francois D.X."/>
            <person name="Godfroy A."/>
            <person name="Mathien C."/>
            <person name="Aube J."/>
            <person name="Cathalot C."/>
            <person name="Lesongeur F."/>
            <person name="L'Haridon S."/>
            <person name="Philippon X."/>
            <person name="Roussel E.G."/>
        </authorList>
    </citation>
    <scope>NUCLEOTIDE SEQUENCE [LARGE SCALE GENOMIC DNA]</scope>
    <source>
        <strain evidence="3 4">MO1340</strain>
    </source>
</reference>
<name>A0ABS1GGD1_9AQUI</name>
<protein>
    <submittedName>
        <fullName evidence="3">CRISPR-associated protein</fullName>
    </submittedName>
</protein>
<feature type="domain" description="CRISPR type III-associated protein" evidence="2">
    <location>
        <begin position="111"/>
        <end position="344"/>
    </location>
</feature>
<evidence type="ECO:0000313" key="4">
    <source>
        <dbReference type="Proteomes" id="UP000772812"/>
    </source>
</evidence>
<gene>
    <name evidence="3" type="ORF">GWK41_02745</name>
</gene>
<evidence type="ECO:0000256" key="1">
    <source>
        <dbReference type="ARBA" id="ARBA00023118"/>
    </source>
</evidence>
<dbReference type="InterPro" id="IPR005537">
    <property type="entry name" value="RAMP_III_fam"/>
</dbReference>
<comment type="caution">
    <text evidence="3">The sequence shown here is derived from an EMBL/GenBank/DDBJ whole genome shotgun (WGS) entry which is preliminary data.</text>
</comment>
<accession>A0ABS1GGD1</accession>